<dbReference type="EMBL" id="MU854362">
    <property type="protein sequence ID" value="KAK4041187.1"/>
    <property type="molecule type" value="Genomic_DNA"/>
</dbReference>
<dbReference type="SUPFAM" id="SSF53383">
    <property type="entry name" value="PLP-dependent transferases"/>
    <property type="match status" value="1"/>
</dbReference>
<proteinExistence type="inferred from homology"/>
<dbReference type="PANTHER" id="PTHR11808">
    <property type="entry name" value="TRANS-SULFURATION ENZYME FAMILY MEMBER"/>
    <property type="match status" value="1"/>
</dbReference>
<dbReference type="PANTHER" id="PTHR11808:SF50">
    <property type="entry name" value="CYSTATHIONINE BETA-LYASE"/>
    <property type="match status" value="1"/>
</dbReference>
<comment type="caution">
    <text evidence="19">The sequence shown here is derived from an EMBL/GenBank/DDBJ whole genome shotgun (WGS) entry which is preliminary data.</text>
</comment>
<evidence type="ECO:0000256" key="2">
    <source>
        <dbReference type="ARBA" id="ARBA00004173"/>
    </source>
</evidence>
<evidence type="ECO:0000313" key="19">
    <source>
        <dbReference type="EMBL" id="KAK4041187.1"/>
    </source>
</evidence>
<dbReference type="FunFam" id="3.40.50.300:FF:000538">
    <property type="entry name" value="ATPase family AAA domain-containing protein 1"/>
    <property type="match status" value="1"/>
</dbReference>
<accession>A0AAN6PIB6</accession>
<keyword evidence="20" id="KW-1185">Reference proteome</keyword>
<dbReference type="Pfam" id="PF01053">
    <property type="entry name" value="Cys_Met_Meta_PP"/>
    <property type="match status" value="1"/>
</dbReference>
<dbReference type="CDD" id="cd00614">
    <property type="entry name" value="CGS_like"/>
    <property type="match status" value="1"/>
</dbReference>
<dbReference type="GO" id="GO:0047804">
    <property type="term" value="F:cysteine-S-conjugate beta-lyase activity"/>
    <property type="evidence" value="ECO:0007669"/>
    <property type="project" value="UniProtKB-EC"/>
</dbReference>
<keyword evidence="11" id="KW-0456">Lyase</keyword>
<feature type="compositionally biased region" description="Polar residues" evidence="17">
    <location>
        <begin position="368"/>
        <end position="387"/>
    </location>
</feature>
<dbReference type="FunFam" id="3.40.640.10:FF:000009">
    <property type="entry name" value="Cystathionine gamma-synthase homolog"/>
    <property type="match status" value="1"/>
</dbReference>
<dbReference type="Gene3D" id="3.40.50.300">
    <property type="entry name" value="P-loop containing nucleotide triphosphate hydrolases"/>
    <property type="match status" value="1"/>
</dbReference>
<evidence type="ECO:0000256" key="6">
    <source>
        <dbReference type="ARBA" id="ARBA00022741"/>
    </source>
</evidence>
<gene>
    <name evidence="19" type="ORF">C8A01DRAFT_45626</name>
</gene>
<keyword evidence="6" id="KW-0547">Nucleotide-binding</keyword>
<dbReference type="SMART" id="SM00382">
    <property type="entry name" value="AAA"/>
    <property type="match status" value="1"/>
</dbReference>
<evidence type="ECO:0000256" key="1">
    <source>
        <dbReference type="ARBA" id="ARBA00001933"/>
    </source>
</evidence>
<dbReference type="GO" id="GO:0019346">
    <property type="term" value="P:transsulfuration"/>
    <property type="evidence" value="ECO:0007669"/>
    <property type="project" value="InterPro"/>
</dbReference>
<organism evidence="19 20">
    <name type="scientific">Parachaetomium inaequale</name>
    <dbReference type="NCBI Taxonomy" id="2588326"/>
    <lineage>
        <taxon>Eukaryota</taxon>
        <taxon>Fungi</taxon>
        <taxon>Dikarya</taxon>
        <taxon>Ascomycota</taxon>
        <taxon>Pezizomycotina</taxon>
        <taxon>Sordariomycetes</taxon>
        <taxon>Sordariomycetidae</taxon>
        <taxon>Sordariales</taxon>
        <taxon>Chaetomiaceae</taxon>
        <taxon>Parachaetomium</taxon>
    </lineage>
</organism>
<dbReference type="InterPro" id="IPR003959">
    <property type="entry name" value="ATPase_AAA_core"/>
</dbReference>
<evidence type="ECO:0000256" key="7">
    <source>
        <dbReference type="ARBA" id="ARBA00022840"/>
    </source>
</evidence>
<feature type="domain" description="AAA+ ATPase" evidence="18">
    <location>
        <begin position="131"/>
        <end position="271"/>
    </location>
</feature>
<evidence type="ECO:0000256" key="5">
    <source>
        <dbReference type="ARBA" id="ARBA00022605"/>
    </source>
</evidence>
<keyword evidence="5" id="KW-0028">Amino-acid biosynthesis</keyword>
<dbReference type="Pfam" id="PF17862">
    <property type="entry name" value="AAA_lid_3"/>
    <property type="match status" value="1"/>
</dbReference>
<dbReference type="InterPro" id="IPR003593">
    <property type="entry name" value="AAA+_ATPase"/>
</dbReference>
<protein>
    <recommendedName>
        <fullName evidence="16">Cystathionine beta-lyase</fullName>
        <ecNumber evidence="4">4.4.1.13</ecNumber>
    </recommendedName>
    <alternativeName>
        <fullName evidence="13">Cysteine-S-conjugate beta-lyase</fullName>
    </alternativeName>
</protein>
<evidence type="ECO:0000256" key="12">
    <source>
        <dbReference type="ARBA" id="ARBA00046315"/>
    </source>
</evidence>
<dbReference type="PROSITE" id="PS00674">
    <property type="entry name" value="AAA"/>
    <property type="match status" value="1"/>
</dbReference>
<dbReference type="Gene3D" id="1.10.8.60">
    <property type="match status" value="1"/>
</dbReference>
<dbReference type="Gene3D" id="3.40.640.10">
    <property type="entry name" value="Type I PLP-dependent aspartate aminotransferase-like (Major domain)"/>
    <property type="match status" value="1"/>
</dbReference>
<dbReference type="GO" id="GO:0030170">
    <property type="term" value="F:pyridoxal phosphate binding"/>
    <property type="evidence" value="ECO:0007669"/>
    <property type="project" value="InterPro"/>
</dbReference>
<dbReference type="NCBIfam" id="TIGR01329">
    <property type="entry name" value="cysta_beta_ly_E"/>
    <property type="match status" value="1"/>
</dbReference>
<dbReference type="InterPro" id="IPR006238">
    <property type="entry name" value="Cys_b_lyase_euk"/>
</dbReference>
<dbReference type="InterPro" id="IPR015424">
    <property type="entry name" value="PyrdxlP-dep_Trfase"/>
</dbReference>
<evidence type="ECO:0000256" key="13">
    <source>
        <dbReference type="ARBA" id="ARBA00047213"/>
    </source>
</evidence>
<evidence type="ECO:0000313" key="20">
    <source>
        <dbReference type="Proteomes" id="UP001303115"/>
    </source>
</evidence>
<dbReference type="InterPro" id="IPR054542">
    <property type="entry name" value="Cys_met_metab_PP"/>
</dbReference>
<evidence type="ECO:0000256" key="15">
    <source>
        <dbReference type="ARBA" id="ARBA00047625"/>
    </source>
</evidence>
<evidence type="ECO:0000256" key="14">
    <source>
        <dbReference type="ARBA" id="ARBA00047517"/>
    </source>
</evidence>
<evidence type="ECO:0000256" key="17">
    <source>
        <dbReference type="SAM" id="MobiDB-lite"/>
    </source>
</evidence>
<feature type="region of interest" description="Disordered" evidence="17">
    <location>
        <begin position="360"/>
        <end position="404"/>
    </location>
</feature>
<comment type="subcellular location">
    <subcellularLocation>
        <location evidence="2">Mitochondrion</location>
    </subcellularLocation>
</comment>
<keyword evidence="8" id="KW-0663">Pyridoxal phosphate</keyword>
<evidence type="ECO:0000256" key="8">
    <source>
        <dbReference type="ARBA" id="ARBA00022898"/>
    </source>
</evidence>
<evidence type="ECO:0000259" key="18">
    <source>
        <dbReference type="SMART" id="SM00382"/>
    </source>
</evidence>
<keyword evidence="7" id="KW-0067">ATP-binding</keyword>
<dbReference type="InterPro" id="IPR003960">
    <property type="entry name" value="ATPase_AAA_CS"/>
</dbReference>
<evidence type="ECO:0000256" key="9">
    <source>
        <dbReference type="ARBA" id="ARBA00023128"/>
    </source>
</evidence>
<comment type="similarity">
    <text evidence="3">Belongs to the trans-sulfuration enzymes family.</text>
</comment>
<keyword evidence="9" id="KW-0496">Mitochondrion</keyword>
<evidence type="ECO:0000256" key="11">
    <source>
        <dbReference type="ARBA" id="ARBA00023239"/>
    </source>
</evidence>
<comment type="catalytic activity">
    <reaction evidence="14">
        <text>L,L-cystathionine + H2O = L-homocysteine + pyruvate + NH4(+)</text>
        <dbReference type="Rhea" id="RHEA:13965"/>
        <dbReference type="ChEBI" id="CHEBI:15361"/>
        <dbReference type="ChEBI" id="CHEBI:15377"/>
        <dbReference type="ChEBI" id="CHEBI:28938"/>
        <dbReference type="ChEBI" id="CHEBI:58161"/>
        <dbReference type="ChEBI" id="CHEBI:58199"/>
    </reaction>
</comment>
<dbReference type="AlphaFoldDB" id="A0AAN6PIB6"/>
<dbReference type="InterPro" id="IPR027417">
    <property type="entry name" value="P-loop_NTPase"/>
</dbReference>
<dbReference type="InterPro" id="IPR000277">
    <property type="entry name" value="Cys/Met-Metab_PyrdxlP-dep_enz"/>
</dbReference>
<dbReference type="Pfam" id="PF00004">
    <property type="entry name" value="AAA"/>
    <property type="match status" value="1"/>
</dbReference>
<dbReference type="GO" id="GO:0140567">
    <property type="term" value="F:membrane protein dislocase activity"/>
    <property type="evidence" value="ECO:0007669"/>
    <property type="project" value="UniProtKB-ARBA"/>
</dbReference>
<dbReference type="InterPro" id="IPR015422">
    <property type="entry name" value="PyrdxlP-dep_Trfase_small"/>
</dbReference>
<dbReference type="GO" id="GO:0071266">
    <property type="term" value="P:'de novo' L-methionine biosynthetic process"/>
    <property type="evidence" value="ECO:0007669"/>
    <property type="project" value="InterPro"/>
</dbReference>
<comment type="pathway">
    <text evidence="12">Amino-acid biosynthesis; L-methionine biosynthesis via de novo pathway; L-homocysteine from L-cystathionine: step 1/1.</text>
</comment>
<dbReference type="GO" id="GO:0016887">
    <property type="term" value="F:ATP hydrolysis activity"/>
    <property type="evidence" value="ECO:0007669"/>
    <property type="project" value="InterPro"/>
</dbReference>
<comment type="catalytic activity">
    <reaction evidence="15">
        <text>an S-substituted L-cysteine + H2O = a thiol + pyruvate + NH4(+)</text>
        <dbReference type="Rhea" id="RHEA:18121"/>
        <dbReference type="ChEBI" id="CHEBI:15361"/>
        <dbReference type="ChEBI" id="CHEBI:15377"/>
        <dbReference type="ChEBI" id="CHEBI:28938"/>
        <dbReference type="ChEBI" id="CHEBI:29256"/>
        <dbReference type="ChEBI" id="CHEBI:58717"/>
        <dbReference type="EC" id="4.4.1.13"/>
    </reaction>
</comment>
<comment type="cofactor">
    <cofactor evidence="1">
        <name>pyridoxal 5'-phosphate</name>
        <dbReference type="ChEBI" id="CHEBI:597326"/>
    </cofactor>
</comment>
<reference evidence="20" key="1">
    <citation type="journal article" date="2023" name="Mol. Phylogenet. Evol.">
        <title>Genome-scale phylogeny and comparative genomics of the fungal order Sordariales.</title>
        <authorList>
            <person name="Hensen N."/>
            <person name="Bonometti L."/>
            <person name="Westerberg I."/>
            <person name="Brannstrom I.O."/>
            <person name="Guillou S."/>
            <person name="Cros-Aarteil S."/>
            <person name="Calhoun S."/>
            <person name="Haridas S."/>
            <person name="Kuo A."/>
            <person name="Mondo S."/>
            <person name="Pangilinan J."/>
            <person name="Riley R."/>
            <person name="LaButti K."/>
            <person name="Andreopoulos B."/>
            <person name="Lipzen A."/>
            <person name="Chen C."/>
            <person name="Yan M."/>
            <person name="Daum C."/>
            <person name="Ng V."/>
            <person name="Clum A."/>
            <person name="Steindorff A."/>
            <person name="Ohm R.A."/>
            <person name="Martin F."/>
            <person name="Silar P."/>
            <person name="Natvig D.O."/>
            <person name="Lalanne C."/>
            <person name="Gautier V."/>
            <person name="Ament-Velasquez S.L."/>
            <person name="Kruys A."/>
            <person name="Hutchinson M.I."/>
            <person name="Powell A.J."/>
            <person name="Barry K."/>
            <person name="Miller A.N."/>
            <person name="Grigoriev I.V."/>
            <person name="Debuchy R."/>
            <person name="Gladieux P."/>
            <person name="Hiltunen Thoren M."/>
            <person name="Johannesson H."/>
        </authorList>
    </citation>
    <scope>NUCLEOTIDE SEQUENCE [LARGE SCALE GENOMIC DNA]</scope>
    <source>
        <strain evidence="20">CBS 284.82</strain>
    </source>
</reference>
<dbReference type="GO" id="GO:0005739">
    <property type="term" value="C:mitochondrion"/>
    <property type="evidence" value="ECO:0007669"/>
    <property type="project" value="UniProtKB-SubCell"/>
</dbReference>
<dbReference type="PROSITE" id="PS00868">
    <property type="entry name" value="CYS_MET_METAB_PP"/>
    <property type="match status" value="1"/>
</dbReference>
<dbReference type="InterPro" id="IPR041569">
    <property type="entry name" value="AAA_lid_3"/>
</dbReference>
<name>A0AAN6PIB6_9PEZI</name>
<feature type="compositionally biased region" description="Acidic residues" evidence="17">
    <location>
        <begin position="394"/>
        <end position="404"/>
    </location>
</feature>
<keyword evidence="10" id="KW-0486">Methionine biosynthesis</keyword>
<evidence type="ECO:0000256" key="4">
    <source>
        <dbReference type="ARBA" id="ARBA00012224"/>
    </source>
</evidence>
<dbReference type="Gene3D" id="3.90.1150.10">
    <property type="entry name" value="Aspartate Aminotransferase, domain 1"/>
    <property type="match status" value="1"/>
</dbReference>
<dbReference type="InterPro" id="IPR015421">
    <property type="entry name" value="PyrdxlP-dep_Trfase_major"/>
</dbReference>
<dbReference type="SUPFAM" id="SSF52540">
    <property type="entry name" value="P-loop containing nucleoside triphosphate hydrolases"/>
    <property type="match status" value="1"/>
</dbReference>
<evidence type="ECO:0000256" key="3">
    <source>
        <dbReference type="ARBA" id="ARBA00009077"/>
    </source>
</evidence>
<evidence type="ECO:0000256" key="16">
    <source>
        <dbReference type="ARBA" id="ARBA00072331"/>
    </source>
</evidence>
<dbReference type="EC" id="4.4.1.13" evidence="4"/>
<dbReference type="FunFam" id="3.90.1150.10:FF:000013">
    <property type="entry name" value="Cystathionine beta-lyase"/>
    <property type="match status" value="1"/>
</dbReference>
<dbReference type="Proteomes" id="UP001303115">
    <property type="component" value="Unassembled WGS sequence"/>
</dbReference>
<evidence type="ECO:0000256" key="10">
    <source>
        <dbReference type="ARBA" id="ARBA00023167"/>
    </source>
</evidence>
<sequence length="854" mass="92888">MSEQKRLKELVTGLVVAVGVSKLVDPDREKNEQARLKAQANLQRIRRKRVEGEGDGGDGTDASRHTNRLEDLVLNEYENQVALEVVAPEDIPVGFDAIGGLEDIIEELKESIIYPLTMPHLYRHGGALLAAPSGVLLYGPPGCGKTMLAKAVAHESGASFINLHISTLTEKWYGDSNKLVRAVFSLAKKLQPAIIFIDEIDAVLGTRRSGEHEASGMVKAEFMTLWDGLTSTNAAGVPNRIVVLGATNRINDIDEAILRRMPKKFPVPLPGIGQRQRILQLVLGDTKRDPERFDLDYIARVTSGMSGSDIKEACRDAAMVPMREYIRQQRASAGGMSQVNPDHVRGIRTEDFFGRRGGRVLAAETRSRQTSTANAQSNAPSNEQSNEQSKDSSDGYEDVEEDEDDKAFVPMAAPNRMSPASQAANKVFTRVDLDGHALPPSPAPSSPLSGRKRYALATELVYTESKDQYGSSSIPIYQSATFKQTSSNGGNEYDYTRSGNPTRTHLERHLAKIMNATRALAVGSGMGALDVITRLLKPGDEVITGDDLYGGTNRLLTYLKNNQGVVVHHVDTTNADSVNALISDKTAMVLLETPTNPLIKIVDIPSIARATHEANSKALVVVDNTMLSPMLLNPLDIGADIVYESGTKYLSGHHDIMAGVIACNDSEIGDKMYFTINATGCGLSPNDSFLLMRGVKTLAIRMEKQQANAQRIAEFLESHGFRVRYPGLKSHPQYDLHWSMARGAGAVLSFETGDVTLSERIVEAARLWAISVSFGCVNSLISMPCRMSHASIDAKTREERQMPEDIIRLCVGIEDADDLIEDLSRALVQAGAVTVTLDGFHANDVDAEAATPSA</sequence>
<dbReference type="GO" id="GO:0005524">
    <property type="term" value="F:ATP binding"/>
    <property type="evidence" value="ECO:0007669"/>
    <property type="project" value="UniProtKB-KW"/>
</dbReference>
<feature type="region of interest" description="Disordered" evidence="17">
    <location>
        <begin position="47"/>
        <end position="66"/>
    </location>
</feature>